<comment type="similarity">
    <text evidence="1">Belongs to the peptidase M17 family.</text>
</comment>
<evidence type="ECO:0000256" key="6">
    <source>
        <dbReference type="ARBA" id="ARBA00049972"/>
    </source>
</evidence>
<sequence>MKAFLAVSQGSSQEPQLIVMDYKGNPESIEKLALVGKGLTFDSGGYCLKPANGMETMFSDMAGAASVIGAMKAIAKSKVKKNVVAVVAACENLISGAAYKPGDIIESMSGKTIEVLNTDAEGRLTLADALWYAVKNLNASKVVDIATLTGACIIALGNVNTGAVTNNEEFMKNIKKASHITGEPIWELPNNDEYRELIKGTFADLKNTGGRGAGAITAGLFLEEFVDNTPWIHLDIAGTSYLSKKQGYLPKGATGIPVKTLYYLAKEF</sequence>
<keyword evidence="2 10" id="KW-0031">Aminopeptidase</keyword>
<dbReference type="GO" id="GO:0005737">
    <property type="term" value="C:cytoplasm"/>
    <property type="evidence" value="ECO:0007669"/>
    <property type="project" value="InterPro"/>
</dbReference>
<keyword evidence="4 10" id="KW-0378">Hydrolase</keyword>
<dbReference type="PANTHER" id="PTHR11963">
    <property type="entry name" value="LEUCINE AMINOPEPTIDASE-RELATED"/>
    <property type="match status" value="1"/>
</dbReference>
<dbReference type="PROSITE" id="PS00631">
    <property type="entry name" value="CYTOSOL_AP"/>
    <property type="match status" value="1"/>
</dbReference>
<proteinExistence type="inferred from homology"/>
<dbReference type="EMBL" id="LT669839">
    <property type="protein sequence ID" value="SHD75750.1"/>
    <property type="molecule type" value="Genomic_DNA"/>
</dbReference>
<evidence type="ECO:0000256" key="5">
    <source>
        <dbReference type="ARBA" id="ARBA00033172"/>
    </source>
</evidence>
<dbReference type="Gene3D" id="3.40.630.10">
    <property type="entry name" value="Zn peptidases"/>
    <property type="match status" value="1"/>
</dbReference>
<dbReference type="InterPro" id="IPR011356">
    <property type="entry name" value="Leucine_aapep/pepB"/>
</dbReference>
<reference evidence="10 11" key="1">
    <citation type="submission" date="2016-11" db="EMBL/GenBank/DDBJ databases">
        <authorList>
            <person name="Manzoor S."/>
        </authorList>
    </citation>
    <scope>NUCLEOTIDE SEQUENCE [LARGE SCALE GENOMIC DNA]</scope>
    <source>
        <strain evidence="10">Clostridium ultunense strain Esp</strain>
    </source>
</reference>
<dbReference type="GO" id="GO:0006508">
    <property type="term" value="P:proteolysis"/>
    <property type="evidence" value="ECO:0007669"/>
    <property type="project" value="UniProtKB-KW"/>
</dbReference>
<dbReference type="GO" id="GO:0070006">
    <property type="term" value="F:metalloaminopeptidase activity"/>
    <property type="evidence" value="ECO:0007669"/>
    <property type="project" value="InterPro"/>
</dbReference>
<protein>
    <recommendedName>
        <fullName evidence="7">Probable cytosol aminopeptidase</fullName>
    </recommendedName>
    <alternativeName>
        <fullName evidence="8">Leucine aminopeptidase</fullName>
    </alternativeName>
    <alternativeName>
        <fullName evidence="5">Leucyl aminopeptidase</fullName>
    </alternativeName>
</protein>
<dbReference type="RefSeq" id="WP_243473927.1">
    <property type="nucleotide sequence ID" value="NZ_LT669839.1"/>
</dbReference>
<dbReference type="NCBIfam" id="NF002083">
    <property type="entry name" value="PRK00913.3-5"/>
    <property type="match status" value="1"/>
</dbReference>
<evidence type="ECO:0000256" key="8">
    <source>
        <dbReference type="ARBA" id="ARBA00050061"/>
    </source>
</evidence>
<dbReference type="PANTHER" id="PTHR11963:SF23">
    <property type="entry name" value="CYTOSOL AMINOPEPTIDASE"/>
    <property type="match status" value="1"/>
</dbReference>
<dbReference type="GO" id="GO:0030145">
    <property type="term" value="F:manganese ion binding"/>
    <property type="evidence" value="ECO:0007669"/>
    <property type="project" value="InterPro"/>
</dbReference>
<evidence type="ECO:0000256" key="2">
    <source>
        <dbReference type="ARBA" id="ARBA00022438"/>
    </source>
</evidence>
<evidence type="ECO:0000256" key="3">
    <source>
        <dbReference type="ARBA" id="ARBA00022670"/>
    </source>
</evidence>
<comment type="function">
    <text evidence="6">Presumably involved in the processing and regular turnover of intracellular proteins. Catalyzes the removal of unsubstituted N-terminal amino acids from various peptides.</text>
</comment>
<dbReference type="InterPro" id="IPR000819">
    <property type="entry name" value="Peptidase_M17_C"/>
</dbReference>
<accession>A0A1M4PJW8</accession>
<dbReference type="CDD" id="cd00433">
    <property type="entry name" value="Peptidase_M17"/>
    <property type="match status" value="1"/>
</dbReference>
<feature type="domain" description="Cytosol aminopeptidase" evidence="9">
    <location>
        <begin position="117"/>
        <end position="124"/>
    </location>
</feature>
<dbReference type="PRINTS" id="PR00481">
    <property type="entry name" value="LAMNOPPTDASE"/>
</dbReference>
<evidence type="ECO:0000313" key="10">
    <source>
        <dbReference type="EMBL" id="SHD75750.1"/>
    </source>
</evidence>
<evidence type="ECO:0000256" key="7">
    <source>
        <dbReference type="ARBA" id="ARBA00050021"/>
    </source>
</evidence>
<evidence type="ECO:0000313" key="11">
    <source>
        <dbReference type="Proteomes" id="UP000245423"/>
    </source>
</evidence>
<dbReference type="Pfam" id="PF00883">
    <property type="entry name" value="Peptidase_M17"/>
    <property type="match status" value="1"/>
</dbReference>
<name>A0A1M4PJW8_9FIRM</name>
<evidence type="ECO:0000256" key="1">
    <source>
        <dbReference type="ARBA" id="ARBA00009528"/>
    </source>
</evidence>
<organism evidence="10 11">
    <name type="scientific">[Clostridium] ultunense Esp</name>
    <dbReference type="NCBI Taxonomy" id="1288971"/>
    <lineage>
        <taxon>Bacteria</taxon>
        <taxon>Bacillati</taxon>
        <taxon>Bacillota</taxon>
        <taxon>Tissierellia</taxon>
        <taxon>Tissierellales</taxon>
        <taxon>Tepidimicrobiaceae</taxon>
        <taxon>Schnuerera</taxon>
    </lineage>
</organism>
<keyword evidence="11" id="KW-1185">Reference proteome</keyword>
<dbReference type="Proteomes" id="UP000245423">
    <property type="component" value="Chromosome 1"/>
</dbReference>
<dbReference type="AlphaFoldDB" id="A0A1M4PJW8"/>
<dbReference type="SUPFAM" id="SSF53187">
    <property type="entry name" value="Zn-dependent exopeptidases"/>
    <property type="match status" value="1"/>
</dbReference>
<evidence type="ECO:0000259" key="9">
    <source>
        <dbReference type="PROSITE" id="PS00631"/>
    </source>
</evidence>
<evidence type="ECO:0000256" key="4">
    <source>
        <dbReference type="ARBA" id="ARBA00022801"/>
    </source>
</evidence>
<gene>
    <name evidence="10" type="ORF">CUESP1_0359</name>
</gene>
<keyword evidence="3" id="KW-0645">Protease</keyword>